<reference evidence="2 3" key="1">
    <citation type="submission" date="2016-11" db="EMBL/GenBank/DDBJ databases">
        <title>The macronuclear genome of Stentor coeruleus: a giant cell with tiny introns.</title>
        <authorList>
            <person name="Slabodnick M."/>
            <person name="Ruby J.G."/>
            <person name="Reiff S.B."/>
            <person name="Swart E.C."/>
            <person name="Gosai S."/>
            <person name="Prabakaran S."/>
            <person name="Witkowska E."/>
            <person name="Larue G.E."/>
            <person name="Fisher S."/>
            <person name="Freeman R.M."/>
            <person name="Gunawardena J."/>
            <person name="Chu W."/>
            <person name="Stover N.A."/>
            <person name="Gregory B.D."/>
            <person name="Nowacki M."/>
            <person name="Derisi J."/>
            <person name="Roy S.W."/>
            <person name="Marshall W.F."/>
            <person name="Sood P."/>
        </authorList>
    </citation>
    <scope>NUCLEOTIDE SEQUENCE [LARGE SCALE GENOMIC DNA]</scope>
    <source>
        <strain evidence="2">WM001</strain>
    </source>
</reference>
<dbReference type="PROSITE" id="PS50836">
    <property type="entry name" value="DOMON"/>
    <property type="match status" value="1"/>
</dbReference>
<dbReference type="InterPro" id="IPR045266">
    <property type="entry name" value="DOH_DOMON"/>
</dbReference>
<organism evidence="2 3">
    <name type="scientific">Stentor coeruleus</name>
    <dbReference type="NCBI Taxonomy" id="5963"/>
    <lineage>
        <taxon>Eukaryota</taxon>
        <taxon>Sar</taxon>
        <taxon>Alveolata</taxon>
        <taxon>Ciliophora</taxon>
        <taxon>Postciliodesmatophora</taxon>
        <taxon>Heterotrichea</taxon>
        <taxon>Heterotrichida</taxon>
        <taxon>Stentoridae</taxon>
        <taxon>Stentor</taxon>
    </lineage>
</organism>
<accession>A0A1R2CHN7</accession>
<feature type="domain" description="DOMON" evidence="1">
    <location>
        <begin position="21"/>
        <end position="145"/>
    </location>
</feature>
<evidence type="ECO:0000313" key="3">
    <source>
        <dbReference type="Proteomes" id="UP000187209"/>
    </source>
</evidence>
<dbReference type="InterPro" id="IPR005018">
    <property type="entry name" value="DOMON_domain"/>
</dbReference>
<comment type="caution">
    <text evidence="2">The sequence shown here is derived from an EMBL/GenBank/DDBJ whole genome shotgun (WGS) entry which is preliminary data.</text>
</comment>
<dbReference type="CDD" id="cd09631">
    <property type="entry name" value="DOMON_DOH"/>
    <property type="match status" value="1"/>
</dbReference>
<dbReference type="EMBL" id="MPUH01000149">
    <property type="protein sequence ID" value="OMJ88508.1"/>
    <property type="molecule type" value="Genomic_DNA"/>
</dbReference>
<keyword evidence="3" id="KW-1185">Reference proteome</keyword>
<proteinExistence type="predicted"/>
<dbReference type="Proteomes" id="UP000187209">
    <property type="component" value="Unassembled WGS sequence"/>
</dbReference>
<protein>
    <recommendedName>
        <fullName evidence="1">DOMON domain-containing protein</fullName>
    </recommendedName>
</protein>
<evidence type="ECO:0000259" key="1">
    <source>
        <dbReference type="PROSITE" id="PS50836"/>
    </source>
</evidence>
<sequence length="211" mass="24269">MLPLLLVFLLGAQAGKEYLGFDMTISWTFPEEDYVLFELAIPSSYREAFGWMGIALQDARDARDSFSCDYYIAPMDTGLMTDRYAQANGFSLTDEDQGCATNLDVSSEEVGNYLLIKFGRPLITGDRCDIPLYKDKPLMVKYAIGPMINGNIEQHSFRFNGLEYIVLSENYEDKNNDERFVYGPWMVQKWQNVKWYEEYGDPEPPGQTYPE</sequence>
<dbReference type="AlphaFoldDB" id="A0A1R2CHN7"/>
<name>A0A1R2CHN7_9CILI</name>
<gene>
    <name evidence="2" type="ORF">SteCoe_9544</name>
</gene>
<evidence type="ECO:0000313" key="2">
    <source>
        <dbReference type="EMBL" id="OMJ88508.1"/>
    </source>
</evidence>